<name>A0A565AQI1_9BRAS</name>
<gene>
    <name evidence="1" type="ORF">ANE_LOCUS2121</name>
</gene>
<dbReference type="OrthoDB" id="1752253at2759"/>
<evidence type="ECO:0000313" key="2">
    <source>
        <dbReference type="Proteomes" id="UP000489600"/>
    </source>
</evidence>
<organism evidence="1 2">
    <name type="scientific">Arabis nemorensis</name>
    <dbReference type="NCBI Taxonomy" id="586526"/>
    <lineage>
        <taxon>Eukaryota</taxon>
        <taxon>Viridiplantae</taxon>
        <taxon>Streptophyta</taxon>
        <taxon>Embryophyta</taxon>
        <taxon>Tracheophyta</taxon>
        <taxon>Spermatophyta</taxon>
        <taxon>Magnoliopsida</taxon>
        <taxon>eudicotyledons</taxon>
        <taxon>Gunneridae</taxon>
        <taxon>Pentapetalae</taxon>
        <taxon>rosids</taxon>
        <taxon>malvids</taxon>
        <taxon>Brassicales</taxon>
        <taxon>Brassicaceae</taxon>
        <taxon>Arabideae</taxon>
        <taxon>Arabis</taxon>
    </lineage>
</organism>
<keyword evidence="2" id="KW-1185">Reference proteome</keyword>
<evidence type="ECO:0000313" key="1">
    <source>
        <dbReference type="EMBL" id="VVA91676.1"/>
    </source>
</evidence>
<reference evidence="1" key="1">
    <citation type="submission" date="2019-07" db="EMBL/GenBank/DDBJ databases">
        <authorList>
            <person name="Dittberner H."/>
        </authorList>
    </citation>
    <scope>NUCLEOTIDE SEQUENCE [LARGE SCALE GENOMIC DNA]</scope>
</reference>
<comment type="caution">
    <text evidence="1">The sequence shown here is derived from an EMBL/GenBank/DDBJ whole genome shotgun (WGS) entry which is preliminary data.</text>
</comment>
<dbReference type="Proteomes" id="UP000489600">
    <property type="component" value="Unassembled WGS sequence"/>
</dbReference>
<protein>
    <submittedName>
        <fullName evidence="1">Uncharacterized protein</fullName>
    </submittedName>
</protein>
<dbReference type="AlphaFoldDB" id="A0A565AQI1"/>
<sequence>MGKEIVLKESKYIPHKQAILWDPLNSYQVLKRNTGTENIEGMALHMCELPMPLASSPINGSAFNQMHNLIFLKFFKHLDDMGSKLNLFLEYFRAPLGCSIGMHIHYQPCLPSFLYIVLLKFICATAI</sequence>
<accession>A0A565AQI1</accession>
<dbReference type="EMBL" id="CABITT030000001">
    <property type="protein sequence ID" value="VVA91676.1"/>
    <property type="molecule type" value="Genomic_DNA"/>
</dbReference>
<proteinExistence type="predicted"/>